<feature type="compositionally biased region" description="Low complexity" evidence="2">
    <location>
        <begin position="358"/>
        <end position="370"/>
    </location>
</feature>
<gene>
    <name evidence="3" type="ORF">EUX98_g6273</name>
</gene>
<feature type="region of interest" description="Disordered" evidence="2">
    <location>
        <begin position="114"/>
        <end position="154"/>
    </location>
</feature>
<dbReference type="EMBL" id="SGPM01000215">
    <property type="protein sequence ID" value="THH27923.1"/>
    <property type="molecule type" value="Genomic_DNA"/>
</dbReference>
<keyword evidence="1" id="KW-0175">Coiled coil</keyword>
<protein>
    <submittedName>
        <fullName evidence="3">Uncharacterized protein</fullName>
    </submittedName>
</protein>
<dbReference type="Proteomes" id="UP000308730">
    <property type="component" value="Unassembled WGS sequence"/>
</dbReference>
<dbReference type="OrthoDB" id="3255924at2759"/>
<proteinExistence type="predicted"/>
<feature type="region of interest" description="Disordered" evidence="2">
    <location>
        <begin position="273"/>
        <end position="393"/>
    </location>
</feature>
<feature type="compositionally biased region" description="Acidic residues" evidence="2">
    <location>
        <begin position="63"/>
        <end position="74"/>
    </location>
</feature>
<keyword evidence="4" id="KW-1185">Reference proteome</keyword>
<organism evidence="3 4">
    <name type="scientific">Antrodiella citrinella</name>
    <dbReference type="NCBI Taxonomy" id="2447956"/>
    <lineage>
        <taxon>Eukaryota</taxon>
        <taxon>Fungi</taxon>
        <taxon>Dikarya</taxon>
        <taxon>Basidiomycota</taxon>
        <taxon>Agaricomycotina</taxon>
        <taxon>Agaricomycetes</taxon>
        <taxon>Polyporales</taxon>
        <taxon>Steccherinaceae</taxon>
        <taxon>Antrodiella</taxon>
    </lineage>
</organism>
<evidence type="ECO:0000313" key="4">
    <source>
        <dbReference type="Proteomes" id="UP000308730"/>
    </source>
</evidence>
<evidence type="ECO:0000256" key="1">
    <source>
        <dbReference type="SAM" id="Coils"/>
    </source>
</evidence>
<accession>A0A4V3XI56</accession>
<evidence type="ECO:0000256" key="2">
    <source>
        <dbReference type="SAM" id="MobiDB-lite"/>
    </source>
</evidence>
<name>A0A4V3XI56_9APHY</name>
<feature type="compositionally biased region" description="Basic residues" evidence="2">
    <location>
        <begin position="347"/>
        <end position="356"/>
    </location>
</feature>
<dbReference type="AlphaFoldDB" id="A0A4V3XI56"/>
<feature type="region of interest" description="Disordered" evidence="2">
    <location>
        <begin position="423"/>
        <end position="444"/>
    </location>
</feature>
<evidence type="ECO:0000313" key="3">
    <source>
        <dbReference type="EMBL" id="THH27923.1"/>
    </source>
</evidence>
<feature type="coiled-coil region" evidence="1">
    <location>
        <begin position="178"/>
        <end position="214"/>
    </location>
</feature>
<sequence length="444" mass="48504">MASQQELNSPSFSWSDGFQAALAPCLACLNLQRNRGVQLDESDDEQAQHQPPHQRVPARALFDELEGLLADSDDAETHSLHSNLGGDQDRRRRRKRKQPRGIRVFGYDLFAKPPIHLTDDEDESTSALGPGRPRPHPRANDDRSRTISTDTLDSDTAQLDAATIDEMSAARIAEGIKREEEESRLKEERRKLRRERKELKKAALQLALAQAEANDGVAGFEGFQGSGPEHGHTPSPFRHSDGFDMSSPRLQEEFGRFEHAQLFQAPIVLPRQESDDAEMDGADFGAENYARRASGGSSGGGGSDSRSATTSNTGSSSRHTRQYSYQSQTQQPPPFSPHDPDVTPTQPRKKSRKSGRHSISTTSQSTGSGPLSPPLPAPGFPQRKIATPENGYESQRLEDVEGFADQSAQAAVSAFPSTGLLRGGGGMRRKNSEAGVFLARRGDD</sequence>
<reference evidence="3 4" key="1">
    <citation type="submission" date="2019-02" db="EMBL/GenBank/DDBJ databases">
        <title>Genome sequencing of the rare red list fungi Antrodiella citrinella (Flaviporus citrinellus).</title>
        <authorList>
            <person name="Buettner E."/>
            <person name="Kellner H."/>
        </authorList>
    </citation>
    <scope>NUCLEOTIDE SEQUENCE [LARGE SCALE GENOMIC DNA]</scope>
    <source>
        <strain evidence="3 4">DSM 108506</strain>
    </source>
</reference>
<feature type="region of interest" description="Disordered" evidence="2">
    <location>
        <begin position="39"/>
        <end position="98"/>
    </location>
</feature>
<comment type="caution">
    <text evidence="3">The sequence shown here is derived from an EMBL/GenBank/DDBJ whole genome shotgun (WGS) entry which is preliminary data.</text>
</comment>
<feature type="region of interest" description="Disordered" evidence="2">
    <location>
        <begin position="221"/>
        <end position="247"/>
    </location>
</feature>